<accession>A0A7C1E1G2</accession>
<dbReference type="PANTHER" id="PTHR36506:SF1">
    <property type="entry name" value="PREFLAGELLIN PEPTIDASE"/>
    <property type="match status" value="1"/>
</dbReference>
<dbReference type="InterPro" id="IPR052218">
    <property type="entry name" value="Preflagellin_Peptidase"/>
</dbReference>
<feature type="transmembrane region" description="Helical" evidence="6">
    <location>
        <begin position="61"/>
        <end position="94"/>
    </location>
</feature>
<name>A0A7C1E1G2_9CREN</name>
<sequence>MITEILRALLTIAMLLHASIKDIKTREIEPKYWIFYGVPLIVIAIAELLASSPSKMLLTVYVISIIAVIAMTIPLFLANMFGGADVFALLVIALSHPTVPFKSNTVFPVSIIVLLYSLLLLIGLPIAFFLYNLVKRNYLTLNKISLPRKIAAMFLGIPIRAGELINKRFWYPLYRPWSNEFKLSFDIEEDDAELREKIRDLIEKGELSSHEPIWSTYGIPTIPFILVGYLLTLITGDALIKLLFNSL</sequence>
<dbReference type="InterPro" id="IPR000045">
    <property type="entry name" value="Prepilin_IV_endopep_pep"/>
</dbReference>
<evidence type="ECO:0000256" key="5">
    <source>
        <dbReference type="ARBA" id="ARBA00023136"/>
    </source>
</evidence>
<keyword evidence="3 6" id="KW-0812">Transmembrane</keyword>
<dbReference type="Pfam" id="PF01478">
    <property type="entry name" value="Peptidase_A24"/>
    <property type="match status" value="1"/>
</dbReference>
<dbReference type="PANTHER" id="PTHR36506">
    <property type="entry name" value="PREFLAGELLIN PEPTIDASE"/>
    <property type="match status" value="1"/>
</dbReference>
<evidence type="ECO:0000256" key="1">
    <source>
        <dbReference type="ARBA" id="ARBA00004651"/>
    </source>
</evidence>
<evidence type="ECO:0000256" key="6">
    <source>
        <dbReference type="SAM" id="Phobius"/>
    </source>
</evidence>
<feature type="transmembrane region" description="Helical" evidence="6">
    <location>
        <begin position="31"/>
        <end position="49"/>
    </location>
</feature>
<evidence type="ECO:0000259" key="7">
    <source>
        <dbReference type="Pfam" id="PF01478"/>
    </source>
</evidence>
<evidence type="ECO:0000256" key="3">
    <source>
        <dbReference type="ARBA" id="ARBA00022692"/>
    </source>
</evidence>
<gene>
    <name evidence="9" type="ORF">ENO04_02800</name>
</gene>
<dbReference type="GO" id="GO:0004190">
    <property type="term" value="F:aspartic-type endopeptidase activity"/>
    <property type="evidence" value="ECO:0007669"/>
    <property type="project" value="InterPro"/>
</dbReference>
<evidence type="ECO:0000256" key="2">
    <source>
        <dbReference type="ARBA" id="ARBA00022475"/>
    </source>
</evidence>
<feature type="transmembrane region" description="Helical" evidence="6">
    <location>
        <begin position="222"/>
        <end position="244"/>
    </location>
</feature>
<proteinExistence type="predicted"/>
<comment type="subcellular location">
    <subcellularLocation>
        <location evidence="1">Cell membrane</location>
        <topology evidence="1">Multi-pass membrane protein</topology>
    </subcellularLocation>
</comment>
<feature type="domain" description="Preflagellin peptidase C-terminal" evidence="8">
    <location>
        <begin position="149"/>
        <end position="237"/>
    </location>
</feature>
<protein>
    <submittedName>
        <fullName evidence="9">A24 family peptidase</fullName>
    </submittedName>
</protein>
<comment type="caution">
    <text evidence="9">The sequence shown here is derived from an EMBL/GenBank/DDBJ whole genome shotgun (WGS) entry which is preliminary data.</text>
</comment>
<keyword evidence="2" id="KW-1003">Cell membrane</keyword>
<keyword evidence="5 6" id="KW-0472">Membrane</keyword>
<feature type="domain" description="Prepilin type IV endopeptidase peptidase" evidence="7">
    <location>
        <begin position="10"/>
        <end position="122"/>
    </location>
</feature>
<dbReference type="Gene3D" id="1.20.120.1220">
    <property type="match status" value="1"/>
</dbReference>
<evidence type="ECO:0000313" key="9">
    <source>
        <dbReference type="EMBL" id="HDS10539.1"/>
    </source>
</evidence>
<dbReference type="Gene3D" id="6.10.250.3240">
    <property type="match status" value="1"/>
</dbReference>
<evidence type="ECO:0000256" key="4">
    <source>
        <dbReference type="ARBA" id="ARBA00022989"/>
    </source>
</evidence>
<dbReference type="Pfam" id="PF06847">
    <property type="entry name" value="Arc_PepC_II"/>
    <property type="match status" value="1"/>
</dbReference>
<feature type="transmembrane region" description="Helical" evidence="6">
    <location>
        <begin position="106"/>
        <end position="134"/>
    </location>
</feature>
<keyword evidence="4 6" id="KW-1133">Transmembrane helix</keyword>
<dbReference type="InterPro" id="IPR009655">
    <property type="entry name" value="Preflagellin_peptidase_C"/>
</dbReference>
<evidence type="ECO:0000259" key="8">
    <source>
        <dbReference type="Pfam" id="PF06847"/>
    </source>
</evidence>
<dbReference type="EMBL" id="DSDY01000093">
    <property type="protein sequence ID" value="HDS10539.1"/>
    <property type="molecule type" value="Genomic_DNA"/>
</dbReference>
<organism evidence="9">
    <name type="scientific">Fervidicoccus fontis</name>
    <dbReference type="NCBI Taxonomy" id="683846"/>
    <lineage>
        <taxon>Archaea</taxon>
        <taxon>Thermoproteota</taxon>
        <taxon>Thermoprotei</taxon>
        <taxon>Fervidicoccales</taxon>
        <taxon>Fervidicoccaceae</taxon>
        <taxon>Fervidicoccus</taxon>
    </lineage>
</organism>
<dbReference type="AlphaFoldDB" id="A0A7C1E1G2"/>
<dbReference type="GO" id="GO:0005886">
    <property type="term" value="C:plasma membrane"/>
    <property type="evidence" value="ECO:0007669"/>
    <property type="project" value="UniProtKB-SubCell"/>
</dbReference>
<reference evidence="9" key="1">
    <citation type="journal article" date="2020" name="mSystems">
        <title>Genome- and Community-Level Interaction Insights into Carbon Utilization and Element Cycling Functions of Hydrothermarchaeota in Hydrothermal Sediment.</title>
        <authorList>
            <person name="Zhou Z."/>
            <person name="Liu Y."/>
            <person name="Xu W."/>
            <person name="Pan J."/>
            <person name="Luo Z.H."/>
            <person name="Li M."/>
        </authorList>
    </citation>
    <scope>NUCLEOTIDE SEQUENCE [LARGE SCALE GENOMIC DNA]</scope>
    <source>
        <strain evidence="9">SpSt-123</strain>
    </source>
</reference>